<dbReference type="Proteomes" id="UP001301653">
    <property type="component" value="Unassembled WGS sequence"/>
</dbReference>
<protein>
    <submittedName>
        <fullName evidence="3">Prepilin-type N-terminal cleavage/methylation domain-containing protein</fullName>
    </submittedName>
</protein>
<comment type="caution">
    <text evidence="3">The sequence shown here is derived from an EMBL/GenBank/DDBJ whole genome shotgun (WGS) entry which is preliminary data.</text>
</comment>
<proteinExistence type="predicted"/>
<accession>A0ABU5UY99</accession>
<dbReference type="Pfam" id="PF07963">
    <property type="entry name" value="N_methyl"/>
    <property type="match status" value="1"/>
</dbReference>
<evidence type="ECO:0000256" key="1">
    <source>
        <dbReference type="SAM" id="MobiDB-lite"/>
    </source>
</evidence>
<evidence type="ECO:0000313" key="3">
    <source>
        <dbReference type="EMBL" id="MEA5666063.1"/>
    </source>
</evidence>
<keyword evidence="2" id="KW-1133">Transmembrane helix</keyword>
<organism evidence="3 4">
    <name type="scientific">Stenotrophomonas capsici</name>
    <dbReference type="NCBI Taxonomy" id="3110230"/>
    <lineage>
        <taxon>Bacteria</taxon>
        <taxon>Pseudomonadati</taxon>
        <taxon>Pseudomonadota</taxon>
        <taxon>Gammaproteobacteria</taxon>
        <taxon>Lysobacterales</taxon>
        <taxon>Lysobacteraceae</taxon>
        <taxon>Stenotrophomonas</taxon>
    </lineage>
</organism>
<reference evidence="3 4" key="1">
    <citation type="submission" date="2023-12" db="EMBL/GenBank/DDBJ databases">
        <title>Stenotrophomonas guangdongensis sp. nov., isolated from wilted pepper plants (Capsicum annuum).</title>
        <authorList>
            <person name="Qiu M."/>
            <person name="Li Y."/>
            <person name="Liu Q."/>
            <person name="Zhang X."/>
            <person name="Huang Y."/>
            <person name="Guo R."/>
            <person name="Hu M."/>
            <person name="Zhou J."/>
            <person name="Zhou X."/>
        </authorList>
    </citation>
    <scope>NUCLEOTIDE SEQUENCE [LARGE SCALE GENOMIC DNA]</scope>
    <source>
        <strain evidence="3 4">MH1</strain>
    </source>
</reference>
<name>A0ABU5UY99_9GAMM</name>
<dbReference type="RefSeq" id="WP_323437646.1">
    <property type="nucleotide sequence ID" value="NZ_JAYFUH010000036.1"/>
</dbReference>
<dbReference type="NCBIfam" id="TIGR02532">
    <property type="entry name" value="IV_pilin_GFxxxE"/>
    <property type="match status" value="1"/>
</dbReference>
<sequence length="363" mass="37222">MSGPCVRRQRGFSLVEIAVALLIAGLVSAVVFTLIPIGGQVLRADHDERLLAQAEQALLGHARAKLHLPAADSDGDGRPDPGSTSGWLPVRELGLPGDARILYSAHAALLAAPGNVYAPHLAGAEVSSPTNGLDLCLHLQQVQANGTPLAGLSMPAAYALGMPNERGQVGDAQAAARALALPGAAPVAGSLPGLTLAAGVGELSSRLACADRLGRAQGAAQSAAAAYSIAEVAQFNYRFRKFDVRTNEALLKAAETGVAAAAASLAFAIFDEAIAVFLTTTGNFETGFKIALAVMEHANALASVGYAVFLVKMADDDLKGARESLATAKDIATRASTRNDLAAHARDQALQQAKALDIAGIDK</sequence>
<gene>
    <name evidence="3" type="ORF">VA603_00735</name>
</gene>
<evidence type="ECO:0000256" key="2">
    <source>
        <dbReference type="SAM" id="Phobius"/>
    </source>
</evidence>
<keyword evidence="2" id="KW-0812">Transmembrane</keyword>
<dbReference type="InterPro" id="IPR012902">
    <property type="entry name" value="N_methyl_site"/>
</dbReference>
<keyword evidence="2" id="KW-0472">Membrane</keyword>
<dbReference type="EMBL" id="JAYFUH010000036">
    <property type="protein sequence ID" value="MEA5666063.1"/>
    <property type="molecule type" value="Genomic_DNA"/>
</dbReference>
<dbReference type="PROSITE" id="PS00409">
    <property type="entry name" value="PROKAR_NTER_METHYL"/>
    <property type="match status" value="1"/>
</dbReference>
<evidence type="ECO:0000313" key="4">
    <source>
        <dbReference type="Proteomes" id="UP001301653"/>
    </source>
</evidence>
<feature type="transmembrane region" description="Helical" evidence="2">
    <location>
        <begin position="12"/>
        <end position="35"/>
    </location>
</feature>
<feature type="region of interest" description="Disordered" evidence="1">
    <location>
        <begin position="69"/>
        <end position="88"/>
    </location>
</feature>
<keyword evidence="4" id="KW-1185">Reference proteome</keyword>